<evidence type="ECO:0000259" key="1">
    <source>
        <dbReference type="Pfam" id="PF12146"/>
    </source>
</evidence>
<dbReference type="Proteomes" id="UP001597452">
    <property type="component" value="Unassembled WGS sequence"/>
</dbReference>
<gene>
    <name evidence="2" type="ORF">ACFSW4_12460</name>
</gene>
<comment type="caution">
    <text evidence="2">The sequence shown here is derived from an EMBL/GenBank/DDBJ whole genome shotgun (WGS) entry which is preliminary data.</text>
</comment>
<evidence type="ECO:0000313" key="3">
    <source>
        <dbReference type="Proteomes" id="UP001597452"/>
    </source>
</evidence>
<dbReference type="InterPro" id="IPR029058">
    <property type="entry name" value="AB_hydrolase_fold"/>
</dbReference>
<dbReference type="Pfam" id="PF12146">
    <property type="entry name" value="Hydrolase_4"/>
    <property type="match status" value="1"/>
</dbReference>
<dbReference type="RefSeq" id="WP_054754894.1">
    <property type="nucleotide sequence ID" value="NZ_JBHUMZ010000044.1"/>
</dbReference>
<dbReference type="PANTHER" id="PTHR11614">
    <property type="entry name" value="PHOSPHOLIPASE-RELATED"/>
    <property type="match status" value="1"/>
</dbReference>
<proteinExistence type="predicted"/>
<organism evidence="2 3">
    <name type="scientific">Piscibacillus salipiscarius</name>
    <dbReference type="NCBI Taxonomy" id="299480"/>
    <lineage>
        <taxon>Bacteria</taxon>
        <taxon>Bacillati</taxon>
        <taxon>Bacillota</taxon>
        <taxon>Bacilli</taxon>
        <taxon>Bacillales</taxon>
        <taxon>Bacillaceae</taxon>
        <taxon>Piscibacillus</taxon>
    </lineage>
</organism>
<dbReference type="EMBL" id="JBHUMZ010000044">
    <property type="protein sequence ID" value="MFD2639681.1"/>
    <property type="molecule type" value="Genomic_DNA"/>
</dbReference>
<keyword evidence="2" id="KW-0378">Hydrolase</keyword>
<dbReference type="GO" id="GO:0016787">
    <property type="term" value="F:hydrolase activity"/>
    <property type="evidence" value="ECO:0007669"/>
    <property type="project" value="UniProtKB-KW"/>
</dbReference>
<name>A0ABW5QCQ4_9BACI</name>
<reference evidence="3" key="1">
    <citation type="journal article" date="2019" name="Int. J. Syst. Evol. Microbiol.">
        <title>The Global Catalogue of Microorganisms (GCM) 10K type strain sequencing project: providing services to taxonomists for standard genome sequencing and annotation.</title>
        <authorList>
            <consortium name="The Broad Institute Genomics Platform"/>
            <consortium name="The Broad Institute Genome Sequencing Center for Infectious Disease"/>
            <person name="Wu L."/>
            <person name="Ma J."/>
        </authorList>
    </citation>
    <scope>NUCLEOTIDE SEQUENCE [LARGE SCALE GENOMIC DNA]</scope>
    <source>
        <strain evidence="3">TISTR 1571</strain>
    </source>
</reference>
<dbReference type="Gene3D" id="3.40.50.1820">
    <property type="entry name" value="alpha/beta hydrolase"/>
    <property type="match status" value="1"/>
</dbReference>
<keyword evidence="3" id="KW-1185">Reference proteome</keyword>
<dbReference type="InterPro" id="IPR000073">
    <property type="entry name" value="AB_hydrolase_1"/>
</dbReference>
<dbReference type="SUPFAM" id="SSF53474">
    <property type="entry name" value="alpha/beta-Hydrolases"/>
    <property type="match status" value="1"/>
</dbReference>
<sequence>MIVKHADQPKGVIVAVHGAFEHAGRYEWLFDRFNHFGFHVVAGDLPGQGTTKGKRGHIRSFTEYIVTVLSWIDEAKKYDFPVFLFGHSMGGLTAIRTVQQHQTDVNGIILSSPALGMKNGLARPVYFASKLLNVATPSIRFKTGVRSDMATRNEGYKAHDVSDPLFLRKVSVRWYHEFERAIALAFKKIHKYPDIPTILLQGGDDHLVDVEAVKEWFNSIDVSDKSIKIYEELYHEILNEPERELVLKDVISFIDQHLNEDSV</sequence>
<protein>
    <submittedName>
        <fullName evidence="2">Alpha/beta hydrolase</fullName>
    </submittedName>
</protein>
<accession>A0ABW5QCQ4</accession>
<dbReference type="PRINTS" id="PR00111">
    <property type="entry name" value="ABHYDROLASE"/>
</dbReference>
<evidence type="ECO:0000313" key="2">
    <source>
        <dbReference type="EMBL" id="MFD2639681.1"/>
    </source>
</evidence>
<feature type="domain" description="Serine aminopeptidase S33" evidence="1">
    <location>
        <begin position="8"/>
        <end position="242"/>
    </location>
</feature>
<dbReference type="InterPro" id="IPR051044">
    <property type="entry name" value="MAG_DAG_Lipase"/>
</dbReference>
<dbReference type="InterPro" id="IPR022742">
    <property type="entry name" value="Hydrolase_4"/>
</dbReference>